<comment type="caution">
    <text evidence="1">The sequence shown here is derived from an EMBL/GenBank/DDBJ whole genome shotgun (WGS) entry which is preliminary data.</text>
</comment>
<dbReference type="EMBL" id="PECC01000028">
    <property type="protein sequence ID" value="TDZ49264.1"/>
    <property type="molecule type" value="Genomic_DNA"/>
</dbReference>
<dbReference type="Proteomes" id="UP000295165">
    <property type="component" value="Unassembled WGS sequence"/>
</dbReference>
<keyword evidence="2" id="KW-1185">Reference proteome</keyword>
<name>A0A4R8R0C4_9MYCO</name>
<sequence>MVLALALTWLVYATLRRDVSGGHLGVTKGWNPHDYVPWSGRYAATAAGGVSA</sequence>
<evidence type="ECO:0000313" key="2">
    <source>
        <dbReference type="Proteomes" id="UP000295165"/>
    </source>
</evidence>
<gene>
    <name evidence="1" type="ORF">CCUG63697_03800</name>
</gene>
<dbReference type="AlphaFoldDB" id="A0A4R8R0C4"/>
<reference evidence="1 2" key="1">
    <citation type="journal article" date="2019" name="Sci. Rep.">
        <title>Extended insight into the Mycobacterium chelonae-abscessus complex through whole genome sequencing of Mycobacterium salmoniphilum outbreak and Mycobacterium salmoniphilum-like strains.</title>
        <authorList>
            <person name="Behra P.R.K."/>
            <person name="Das S."/>
            <person name="Pettersson B.M.F."/>
            <person name="Shirreff L."/>
            <person name="DuCote T."/>
            <person name="Jacobsson K.G."/>
            <person name="Ennis D.G."/>
            <person name="Kirsebom L.A."/>
        </authorList>
    </citation>
    <scope>NUCLEOTIDE SEQUENCE [LARGE SCALE GENOMIC DNA]</scope>
    <source>
        <strain evidence="1 2">CCUG 63697</strain>
    </source>
</reference>
<evidence type="ECO:0000313" key="1">
    <source>
        <dbReference type="EMBL" id="TDZ49264.1"/>
    </source>
</evidence>
<protein>
    <submittedName>
        <fullName evidence="1">Uncharacterized protein</fullName>
    </submittedName>
</protein>
<proteinExistence type="predicted"/>
<accession>A0A4R8R0C4</accession>
<organism evidence="1 2">
    <name type="scientific">Mycobacteroides franklinii</name>
    <dbReference type="NCBI Taxonomy" id="948102"/>
    <lineage>
        <taxon>Bacteria</taxon>
        <taxon>Bacillati</taxon>
        <taxon>Actinomycetota</taxon>
        <taxon>Actinomycetes</taxon>
        <taxon>Mycobacteriales</taxon>
        <taxon>Mycobacteriaceae</taxon>
        <taxon>Mycobacteroides</taxon>
    </lineage>
</organism>